<evidence type="ECO:0000313" key="2">
    <source>
        <dbReference type="EMBL" id="CCY77071.1"/>
    </source>
</evidence>
<keyword evidence="1" id="KW-0812">Transmembrane</keyword>
<dbReference type="EMBL" id="CAYU010000051">
    <property type="protein sequence ID" value="CCY77071.1"/>
    <property type="molecule type" value="Genomic_DNA"/>
</dbReference>
<accession>R5LVH2</accession>
<dbReference type="AlphaFoldDB" id="R5LVH2"/>
<evidence type="ECO:0000313" key="3">
    <source>
        <dbReference type="Proteomes" id="UP000018300"/>
    </source>
</evidence>
<proteinExistence type="predicted"/>
<reference evidence="2" key="1">
    <citation type="submission" date="2012-11" db="EMBL/GenBank/DDBJ databases">
        <title>Dependencies among metagenomic species, viruses, plasmids and units of genetic variation.</title>
        <authorList>
            <person name="Nielsen H.B."/>
            <person name="Almeida M."/>
            <person name="Juncker A.S."/>
            <person name="Rasmussen S."/>
            <person name="Li J."/>
            <person name="Sunagawa S."/>
            <person name="Plichta D."/>
            <person name="Gautier L."/>
            <person name="Le Chatelier E."/>
            <person name="Peletier E."/>
            <person name="Bonde I."/>
            <person name="Nielsen T."/>
            <person name="Manichanh C."/>
            <person name="Arumugam M."/>
            <person name="Batto J."/>
            <person name="Santos M.B.Q.D."/>
            <person name="Blom N."/>
            <person name="Borruel N."/>
            <person name="Burgdorf K.S."/>
            <person name="Boumezbeur F."/>
            <person name="Casellas F."/>
            <person name="Dore J."/>
            <person name="Guarner F."/>
            <person name="Hansen T."/>
            <person name="Hildebrand F."/>
            <person name="Kaas R.S."/>
            <person name="Kennedy S."/>
            <person name="Kristiansen K."/>
            <person name="Kultima J.R."/>
            <person name="Leonard P."/>
            <person name="Levenez F."/>
            <person name="Lund O."/>
            <person name="Moumen B."/>
            <person name="Le Paslier D."/>
            <person name="Pons N."/>
            <person name="Pedersen O."/>
            <person name="Prifti E."/>
            <person name="Qin J."/>
            <person name="Raes J."/>
            <person name="Tap J."/>
            <person name="Tims S."/>
            <person name="Ussery D.W."/>
            <person name="Yamada T."/>
            <person name="MetaHit consortium"/>
            <person name="Renault P."/>
            <person name="Sicheritz-Ponten T."/>
            <person name="Bork P."/>
            <person name="Wang J."/>
            <person name="Brunak S."/>
            <person name="Ehrlich S.D."/>
        </authorList>
    </citation>
    <scope>NUCLEOTIDE SEQUENCE [LARGE SCALE GENOMIC DNA]</scope>
</reference>
<protein>
    <submittedName>
        <fullName evidence="2">Uncharacterized protein</fullName>
    </submittedName>
</protein>
<keyword evidence="1" id="KW-1133">Transmembrane helix</keyword>
<sequence length="32" mass="3601">MYNKKNRRIMTTVLVVILVLAMVVPLLISAIS</sequence>
<comment type="caution">
    <text evidence="2">The sequence shown here is derived from an EMBL/GenBank/DDBJ whole genome shotgun (WGS) entry which is preliminary data.</text>
</comment>
<feature type="transmembrane region" description="Helical" evidence="1">
    <location>
        <begin position="12"/>
        <end position="31"/>
    </location>
</feature>
<name>R5LVH2_9FIRM</name>
<keyword evidence="1" id="KW-0472">Membrane</keyword>
<evidence type="ECO:0000256" key="1">
    <source>
        <dbReference type="SAM" id="Phobius"/>
    </source>
</evidence>
<dbReference type="Proteomes" id="UP000018300">
    <property type="component" value="Unassembled WGS sequence"/>
</dbReference>
<organism evidence="2 3">
    <name type="scientific">Eshraghiella crossota CAG:259</name>
    <dbReference type="NCBI Taxonomy" id="1263062"/>
    <lineage>
        <taxon>Bacteria</taxon>
        <taxon>Bacillati</taxon>
        <taxon>Bacillota</taxon>
        <taxon>Clostridia</taxon>
        <taxon>Lachnospirales</taxon>
        <taxon>Lachnospiraceae</taxon>
        <taxon>Eshraghiella</taxon>
    </lineage>
</organism>
<gene>
    <name evidence="2" type="ORF">BN569_00586</name>
</gene>